<name>J9AMH8_WUCBA</name>
<feature type="domain" description="Epg5-like central TPR repeats" evidence="5">
    <location>
        <begin position="1"/>
        <end position="91"/>
    </location>
</feature>
<keyword evidence="3" id="KW-0597">Phosphoprotein</keyword>
<evidence type="ECO:0000313" key="6">
    <source>
        <dbReference type="EMBL" id="EJW75485.1"/>
    </source>
</evidence>
<dbReference type="PANTHER" id="PTHR14150:SF12">
    <property type="entry name" value="U3 SMALL NUCLEOLAR RNA-ASSOCIATED PROTEIN 14 HOMOLOG A"/>
    <property type="match status" value="1"/>
</dbReference>
<dbReference type="Pfam" id="PF04615">
    <property type="entry name" value="Utp14"/>
    <property type="match status" value="1"/>
</dbReference>
<comment type="caution">
    <text evidence="6">The sequence shown here is derived from an EMBL/GenBank/DDBJ whole genome shotgun (WGS) entry which is preliminary data.</text>
</comment>
<dbReference type="GO" id="GO:0006364">
    <property type="term" value="P:rRNA processing"/>
    <property type="evidence" value="ECO:0007669"/>
    <property type="project" value="InterPro"/>
</dbReference>
<protein>
    <recommendedName>
        <fullName evidence="5">Epg5-like central TPR repeats domain-containing protein</fullName>
    </recommendedName>
</protein>
<dbReference type="PANTHER" id="PTHR14150">
    <property type="entry name" value="U3 SMALL NUCLEOLAR RNA-ASSOCIATED PROTEIN 14"/>
    <property type="match status" value="1"/>
</dbReference>
<dbReference type="AlphaFoldDB" id="J9AMH8"/>
<evidence type="ECO:0000259" key="5">
    <source>
        <dbReference type="Pfam" id="PF26103"/>
    </source>
</evidence>
<keyword evidence="4" id="KW-0539">Nucleus</keyword>
<proteinExistence type="inferred from homology"/>
<reference evidence="7" key="1">
    <citation type="submission" date="2012-08" db="EMBL/GenBank/DDBJ databases">
        <title>The Genome Sequence of Wuchereria bancrofti.</title>
        <authorList>
            <person name="Nutman T.B."/>
            <person name="Fink D.L."/>
            <person name="Russ C."/>
            <person name="Young S."/>
            <person name="Zeng Q."/>
            <person name="Koehrsen M."/>
            <person name="Alvarado L."/>
            <person name="Berlin A."/>
            <person name="Chapman S.B."/>
            <person name="Chen Z."/>
            <person name="Freedman E."/>
            <person name="Gellesch M."/>
            <person name="Goldberg J."/>
            <person name="Griggs A."/>
            <person name="Gujja S."/>
            <person name="Heilman E.R."/>
            <person name="Heiman D."/>
            <person name="Hepburn T."/>
            <person name="Howarth C."/>
            <person name="Jen D."/>
            <person name="Larson L."/>
            <person name="Lewis B."/>
            <person name="Mehta T."/>
            <person name="Park D."/>
            <person name="Pearson M."/>
            <person name="Roberts A."/>
            <person name="Saif S."/>
            <person name="Shea T."/>
            <person name="Shenoy N."/>
            <person name="Sisk P."/>
            <person name="Stolte C."/>
            <person name="Sykes S."/>
            <person name="Walk T."/>
            <person name="White J."/>
            <person name="Yandava C."/>
            <person name="Haas B."/>
            <person name="Henn M.R."/>
            <person name="Nusbaum C."/>
            <person name="Birren B."/>
        </authorList>
    </citation>
    <scope>NUCLEOTIDE SEQUENCE [LARGE SCALE GENOMIC DNA]</scope>
    <source>
        <strain evidence="7">NA</strain>
    </source>
</reference>
<accession>J9AMH8</accession>
<organism evidence="6 7">
    <name type="scientific">Wuchereria bancrofti</name>
    <dbReference type="NCBI Taxonomy" id="6293"/>
    <lineage>
        <taxon>Eukaryota</taxon>
        <taxon>Metazoa</taxon>
        <taxon>Ecdysozoa</taxon>
        <taxon>Nematoda</taxon>
        <taxon>Chromadorea</taxon>
        <taxon>Rhabditida</taxon>
        <taxon>Spirurina</taxon>
        <taxon>Spiruromorpha</taxon>
        <taxon>Filarioidea</taxon>
        <taxon>Onchocercidae</taxon>
        <taxon>Wuchereria</taxon>
    </lineage>
</organism>
<comment type="similarity">
    <text evidence="2">Belongs to the UTP14 family.</text>
</comment>
<evidence type="ECO:0000256" key="1">
    <source>
        <dbReference type="ARBA" id="ARBA00004604"/>
    </source>
</evidence>
<dbReference type="InterPro" id="IPR006709">
    <property type="entry name" value="SSU_processome_Utp14"/>
</dbReference>
<dbReference type="GO" id="GO:0032040">
    <property type="term" value="C:small-subunit processome"/>
    <property type="evidence" value="ECO:0007669"/>
    <property type="project" value="InterPro"/>
</dbReference>
<comment type="subcellular location">
    <subcellularLocation>
        <location evidence="1">Nucleus</location>
        <location evidence="1">Nucleolus</location>
    </subcellularLocation>
</comment>
<dbReference type="InterPro" id="IPR059030">
    <property type="entry name" value="TPR_Epg5_mid"/>
</dbReference>
<evidence type="ECO:0000256" key="4">
    <source>
        <dbReference type="ARBA" id="ARBA00023242"/>
    </source>
</evidence>
<evidence type="ECO:0000313" key="7">
    <source>
        <dbReference type="Proteomes" id="UP000004810"/>
    </source>
</evidence>
<gene>
    <name evidence="6" type="ORF">WUBG_13608</name>
</gene>
<dbReference type="Pfam" id="PF26103">
    <property type="entry name" value="TPR_Epg5"/>
    <property type="match status" value="1"/>
</dbReference>
<dbReference type="Proteomes" id="UP000004810">
    <property type="component" value="Unassembled WGS sequence"/>
</dbReference>
<dbReference type="EMBL" id="ADBV01010500">
    <property type="protein sequence ID" value="EJW75485.1"/>
    <property type="molecule type" value="Genomic_DNA"/>
</dbReference>
<evidence type="ECO:0000256" key="2">
    <source>
        <dbReference type="ARBA" id="ARBA00007774"/>
    </source>
</evidence>
<sequence length="221" mass="25299">MEQLHLLYGAYFPPGSENLITLFWRYYAEKLASFTRGGSHVHQIIESRFINIPWHLFWPSLYDLALMDKIMINGAPESAPLITQIVVRIPWLHLIQYQVQQPLDAYRVFYSLLFSLLASCISRPSNYAKIAHLTLHIDSRTCESKSVIDNSTLTLLVFDFKQAKDQEEIIAKAFEDVDVIGDFEAEKEAVEAAENPKDIDLTLHGWGSWTGPGITDKKKDR</sequence>
<evidence type="ECO:0000256" key="3">
    <source>
        <dbReference type="ARBA" id="ARBA00022553"/>
    </source>
</evidence>